<dbReference type="PANTHER" id="PTHR11010:SF107">
    <property type="entry name" value="DIPEPTIDYL PEPTIDASE 2"/>
    <property type="match status" value="1"/>
</dbReference>
<reference evidence="6" key="2">
    <citation type="journal article" date="2023" name="Infect Dis Poverty">
        <title>Chromosome-scale genome of the human blood fluke Schistosoma mekongi and its implications for public health.</title>
        <authorList>
            <person name="Zhou M."/>
            <person name="Xu L."/>
            <person name="Xu D."/>
            <person name="Chen W."/>
            <person name="Khan J."/>
            <person name="Hu Y."/>
            <person name="Huang H."/>
            <person name="Wei H."/>
            <person name="Zhang Y."/>
            <person name="Chusongsang P."/>
            <person name="Tanasarnprasert K."/>
            <person name="Hu X."/>
            <person name="Limpanont Y."/>
            <person name="Lv Z."/>
        </authorList>
    </citation>
    <scope>NUCLEOTIDE SEQUENCE</scope>
    <source>
        <strain evidence="6">LV_2022a</strain>
    </source>
</reference>
<evidence type="ECO:0000313" key="6">
    <source>
        <dbReference type="EMBL" id="KAK4475136.1"/>
    </source>
</evidence>
<dbReference type="Gene3D" id="3.40.50.1820">
    <property type="entry name" value="alpha/beta hydrolase"/>
    <property type="match status" value="1"/>
</dbReference>
<evidence type="ECO:0000256" key="3">
    <source>
        <dbReference type="ARBA" id="ARBA00022729"/>
    </source>
</evidence>
<dbReference type="InterPro" id="IPR008758">
    <property type="entry name" value="Peptidase_S28"/>
</dbReference>
<evidence type="ECO:0000256" key="2">
    <source>
        <dbReference type="ARBA" id="ARBA00022670"/>
    </source>
</evidence>
<dbReference type="SUPFAM" id="SSF53474">
    <property type="entry name" value="alpha/beta-Hydrolases"/>
    <property type="match status" value="2"/>
</dbReference>
<comment type="caution">
    <text evidence="6">The sequence shown here is derived from an EMBL/GenBank/DDBJ whole genome shotgun (WGS) entry which is preliminary data.</text>
</comment>
<keyword evidence="2" id="KW-0645">Protease</keyword>
<proteinExistence type="inferred from homology"/>
<dbReference type="Gene3D" id="1.20.120.980">
    <property type="entry name" value="Serine carboxypeptidase S28, SKS domain"/>
    <property type="match status" value="1"/>
</dbReference>
<keyword evidence="3" id="KW-0732">Signal</keyword>
<dbReference type="Pfam" id="PF05577">
    <property type="entry name" value="Peptidase_S28"/>
    <property type="match status" value="1"/>
</dbReference>
<dbReference type="InterPro" id="IPR029058">
    <property type="entry name" value="AB_hydrolase_fold"/>
</dbReference>
<dbReference type="GO" id="GO:0070008">
    <property type="term" value="F:serine-type exopeptidase activity"/>
    <property type="evidence" value="ECO:0007669"/>
    <property type="project" value="InterPro"/>
</dbReference>
<evidence type="ECO:0000313" key="7">
    <source>
        <dbReference type="Proteomes" id="UP001292079"/>
    </source>
</evidence>
<evidence type="ECO:0008006" key="8">
    <source>
        <dbReference type="Google" id="ProtNLM"/>
    </source>
</evidence>
<evidence type="ECO:0000256" key="4">
    <source>
        <dbReference type="ARBA" id="ARBA00022801"/>
    </source>
</evidence>
<organism evidence="6 7">
    <name type="scientific">Schistosoma mekongi</name>
    <name type="common">Parasitic worm</name>
    <dbReference type="NCBI Taxonomy" id="38744"/>
    <lineage>
        <taxon>Eukaryota</taxon>
        <taxon>Metazoa</taxon>
        <taxon>Spiralia</taxon>
        <taxon>Lophotrochozoa</taxon>
        <taxon>Platyhelminthes</taxon>
        <taxon>Trematoda</taxon>
        <taxon>Digenea</taxon>
        <taxon>Strigeidida</taxon>
        <taxon>Schistosomatoidea</taxon>
        <taxon>Schistosomatidae</taxon>
        <taxon>Schistosoma</taxon>
    </lineage>
</organism>
<dbReference type="GO" id="GO:0006508">
    <property type="term" value="P:proteolysis"/>
    <property type="evidence" value="ECO:0007669"/>
    <property type="project" value="UniProtKB-KW"/>
</dbReference>
<gene>
    <name evidence="6" type="ORF">MN116_002222</name>
</gene>
<protein>
    <recommendedName>
        <fullName evidence="8">Lysosomal Pro-X carboxypeptidase</fullName>
    </recommendedName>
</protein>
<keyword evidence="7" id="KW-1185">Reference proteome</keyword>
<accession>A0AAE2D8D8</accession>
<comment type="similarity">
    <text evidence="1">Belongs to the peptidase S28 family.</text>
</comment>
<dbReference type="GO" id="GO:0008239">
    <property type="term" value="F:dipeptidyl-peptidase activity"/>
    <property type="evidence" value="ECO:0007669"/>
    <property type="project" value="TreeGrafter"/>
</dbReference>
<name>A0AAE2D8D8_SCHME</name>
<sequence length="481" mass="54693">MHTLIGFRFMVHQHTVLQLFLFVCTLFVSLSSIPWPPKENYFDQTLDHFNFPARNLTFKQRYLYEDKWFKQNGPIFFYCGNEGEIGGFWNNTGLVFELAPSFNAFILFAEHRYYGKSLPFDQSFQQPYIHYLSVYQALFDYAYLIEGVKNKFNITRSPVIAFGGSYGGMLAALMRAKYPHIVKGALASSAPVRWVAGEGNFHDFFEAVTKDYHDADPKCSEKIKNAFTVAVQLSQKPDVGYKQLSEQLRLCQPIKNDFEFYWTLKWARNAFVMMAMLDYPYKASFMASLPPNPVNVSCKNALSAIDPISTLREAVGVFYNSSQSLTCFDYKTQFIECADITGCGLGNDSLAWDFQSCTEMNLHDDSDSTTSDMFPSLPLTKQQVTIYCLKKWGVTPAFNQLSTLFGNNFWKTTSNIIFSNGNLDPWMGGGILTDQSEKVISLVLDGGAHHLDLRSPDPSDPPSARQIRQIEVQTIRSWLDS</sequence>
<dbReference type="PANTHER" id="PTHR11010">
    <property type="entry name" value="PROTEASE S28 PRO-X CARBOXYPEPTIDASE-RELATED"/>
    <property type="match status" value="1"/>
</dbReference>
<dbReference type="AlphaFoldDB" id="A0AAE2D8D8"/>
<keyword evidence="5" id="KW-0325">Glycoprotein</keyword>
<dbReference type="InterPro" id="IPR042269">
    <property type="entry name" value="Ser_carbopepase_S28_SKS"/>
</dbReference>
<dbReference type="EMBL" id="JALJAT010000001">
    <property type="protein sequence ID" value="KAK4475136.1"/>
    <property type="molecule type" value="Genomic_DNA"/>
</dbReference>
<evidence type="ECO:0000256" key="5">
    <source>
        <dbReference type="ARBA" id="ARBA00023180"/>
    </source>
</evidence>
<keyword evidence="4" id="KW-0378">Hydrolase</keyword>
<dbReference type="Proteomes" id="UP001292079">
    <property type="component" value="Unassembled WGS sequence"/>
</dbReference>
<reference evidence="6" key="1">
    <citation type="submission" date="2022-04" db="EMBL/GenBank/DDBJ databases">
        <authorList>
            <person name="Xu L."/>
            <person name="Lv Z."/>
        </authorList>
    </citation>
    <scope>NUCLEOTIDE SEQUENCE</scope>
    <source>
        <strain evidence="6">LV_2022a</strain>
    </source>
</reference>
<evidence type="ECO:0000256" key="1">
    <source>
        <dbReference type="ARBA" id="ARBA00011079"/>
    </source>
</evidence>